<feature type="region of interest" description="Disordered" evidence="1">
    <location>
        <begin position="48"/>
        <end position="68"/>
    </location>
</feature>
<sequence length="92" mass="10418">MSPEDCGTPETATLANIDIMFFGSTNEERYCRFSHRAEMMISYDRKRSAAEENMKENQESHTSKSKDAETLMAIGATEQDLEEVASAGYRIR</sequence>
<evidence type="ECO:0000256" key="1">
    <source>
        <dbReference type="SAM" id="MobiDB-lite"/>
    </source>
</evidence>
<dbReference type="EMBL" id="JBHFFA010000008">
    <property type="protein sequence ID" value="KAL2607769.1"/>
    <property type="molecule type" value="Genomic_DNA"/>
</dbReference>
<reference evidence="2 3" key="1">
    <citation type="submission" date="2024-09" db="EMBL/GenBank/DDBJ databases">
        <title>Chromosome-scale assembly of Riccia fluitans.</title>
        <authorList>
            <person name="Paukszto L."/>
            <person name="Sawicki J."/>
            <person name="Karawczyk K."/>
            <person name="Piernik-Szablinska J."/>
            <person name="Szczecinska M."/>
            <person name="Mazdziarz M."/>
        </authorList>
    </citation>
    <scope>NUCLEOTIDE SEQUENCE [LARGE SCALE GENOMIC DNA]</scope>
    <source>
        <strain evidence="2">Rf_01</strain>
        <tissue evidence="2">Aerial parts of the thallus</tissue>
    </source>
</reference>
<dbReference type="Proteomes" id="UP001605036">
    <property type="component" value="Unassembled WGS sequence"/>
</dbReference>
<dbReference type="AlphaFoldDB" id="A0ABD1XG97"/>
<protein>
    <submittedName>
        <fullName evidence="2">Uncharacterized protein</fullName>
    </submittedName>
</protein>
<evidence type="ECO:0000313" key="2">
    <source>
        <dbReference type="EMBL" id="KAL2607769.1"/>
    </source>
</evidence>
<organism evidence="2 3">
    <name type="scientific">Riccia fluitans</name>
    <dbReference type="NCBI Taxonomy" id="41844"/>
    <lineage>
        <taxon>Eukaryota</taxon>
        <taxon>Viridiplantae</taxon>
        <taxon>Streptophyta</taxon>
        <taxon>Embryophyta</taxon>
        <taxon>Marchantiophyta</taxon>
        <taxon>Marchantiopsida</taxon>
        <taxon>Marchantiidae</taxon>
        <taxon>Marchantiales</taxon>
        <taxon>Ricciaceae</taxon>
        <taxon>Riccia</taxon>
    </lineage>
</organism>
<proteinExistence type="predicted"/>
<evidence type="ECO:0000313" key="3">
    <source>
        <dbReference type="Proteomes" id="UP001605036"/>
    </source>
</evidence>
<gene>
    <name evidence="2" type="ORF">R1flu_026342</name>
</gene>
<accession>A0ABD1XG97</accession>
<keyword evidence="3" id="KW-1185">Reference proteome</keyword>
<comment type="caution">
    <text evidence="2">The sequence shown here is derived from an EMBL/GenBank/DDBJ whole genome shotgun (WGS) entry which is preliminary data.</text>
</comment>
<name>A0ABD1XG97_9MARC</name>